<keyword evidence="4" id="KW-1185">Reference proteome</keyword>
<dbReference type="Proteomes" id="UP001595637">
    <property type="component" value="Unassembled WGS sequence"/>
</dbReference>
<dbReference type="RefSeq" id="WP_380655461.1">
    <property type="nucleotide sequence ID" value="NZ_JBHRVQ010000001.1"/>
</dbReference>
<evidence type="ECO:0000256" key="2">
    <source>
        <dbReference type="SAM" id="Phobius"/>
    </source>
</evidence>
<gene>
    <name evidence="3" type="ORF">ACFOEO_10710</name>
</gene>
<protein>
    <submittedName>
        <fullName evidence="3">DUF6241 domain-containing protein</fullName>
    </submittedName>
</protein>
<sequence length="186" mass="21183">MKKSHKIVIWGLSSIVVAGVIVAGVIMLMFSGTAQDWLKANHAENDSEGESTASSESDAKELESLRESEEMFEVSDEATETGIPSERQFADSIHYMTHQKVKATKKWGHLEITDERLEQKYETAKASNYVYRDFYMETLEAWMDGDFSNAVAVHNIIWNERNGTIGKATGLMSPREEMEYRNERFD</sequence>
<keyword evidence="2" id="KW-0812">Transmembrane</keyword>
<feature type="transmembrane region" description="Helical" evidence="2">
    <location>
        <begin position="7"/>
        <end position="30"/>
    </location>
</feature>
<accession>A0ABV7N7I1</accession>
<evidence type="ECO:0000313" key="4">
    <source>
        <dbReference type="Proteomes" id="UP001595637"/>
    </source>
</evidence>
<dbReference type="Pfam" id="PF19754">
    <property type="entry name" value="DUF6241"/>
    <property type="match status" value="1"/>
</dbReference>
<proteinExistence type="predicted"/>
<dbReference type="InterPro" id="IPR046208">
    <property type="entry name" value="DUF6241"/>
</dbReference>
<evidence type="ECO:0000313" key="3">
    <source>
        <dbReference type="EMBL" id="MFC3389046.1"/>
    </source>
</evidence>
<dbReference type="EMBL" id="JBHRVQ010000001">
    <property type="protein sequence ID" value="MFC3389046.1"/>
    <property type="molecule type" value="Genomic_DNA"/>
</dbReference>
<reference evidence="4" key="1">
    <citation type="journal article" date="2019" name="Int. J. Syst. Evol. Microbiol.">
        <title>The Global Catalogue of Microorganisms (GCM) 10K type strain sequencing project: providing services to taxonomists for standard genome sequencing and annotation.</title>
        <authorList>
            <consortium name="The Broad Institute Genomics Platform"/>
            <consortium name="The Broad Institute Genome Sequencing Center for Infectious Disease"/>
            <person name="Wu L."/>
            <person name="Ma J."/>
        </authorList>
    </citation>
    <scope>NUCLEOTIDE SEQUENCE [LARGE SCALE GENOMIC DNA]</scope>
    <source>
        <strain evidence="4">CCM 7756</strain>
    </source>
</reference>
<organism evidence="3 4">
    <name type="scientific">Salinicoccus sesuvii</name>
    <dbReference type="NCBI Taxonomy" id="868281"/>
    <lineage>
        <taxon>Bacteria</taxon>
        <taxon>Bacillati</taxon>
        <taxon>Bacillota</taxon>
        <taxon>Bacilli</taxon>
        <taxon>Bacillales</taxon>
        <taxon>Staphylococcaceae</taxon>
        <taxon>Salinicoccus</taxon>
    </lineage>
</organism>
<feature type="compositionally biased region" description="Basic and acidic residues" evidence="1">
    <location>
        <begin position="57"/>
        <end position="68"/>
    </location>
</feature>
<keyword evidence="2" id="KW-1133">Transmembrane helix</keyword>
<evidence type="ECO:0000256" key="1">
    <source>
        <dbReference type="SAM" id="MobiDB-lite"/>
    </source>
</evidence>
<keyword evidence="2" id="KW-0472">Membrane</keyword>
<name>A0ABV7N7I1_9STAP</name>
<feature type="region of interest" description="Disordered" evidence="1">
    <location>
        <begin position="43"/>
        <end position="68"/>
    </location>
</feature>
<comment type="caution">
    <text evidence="3">The sequence shown here is derived from an EMBL/GenBank/DDBJ whole genome shotgun (WGS) entry which is preliminary data.</text>
</comment>